<accession>H6UK16</accession>
<dbReference type="Proteomes" id="UP000007167">
    <property type="component" value="Segment"/>
</dbReference>
<dbReference type="GeneID" id="14013223"/>
<evidence type="ECO:0000313" key="1">
    <source>
        <dbReference type="EMBL" id="AEZ65034.1"/>
    </source>
</evidence>
<name>H6UK16_9CAUD</name>
<reference evidence="1 2" key="1">
    <citation type="journal article" date="2012" name="J. Virol.">
        <title>Complete Genome Sequence of Bacteriophage phiAS7, a T7-Like Virus That Infects Aeromonas salmonicida subsp. salmonicida.</title>
        <authorList>
            <person name="Kim J.H."/>
            <person name="Son J.S."/>
            <person name="Choresca C.H."/>
            <person name="Shin S.P."/>
            <person name="Han J.E."/>
            <person name="Jun J.W."/>
            <person name="Kang D.H."/>
            <person name="Oh C."/>
            <person name="Heo S.J."/>
            <person name="Park S.C."/>
        </authorList>
    </citation>
    <scope>NUCLEOTIDE SEQUENCE [LARGE SCALE GENOMIC DNA]</scope>
</reference>
<dbReference type="KEGG" id="vg:14013223"/>
<proteinExistence type="predicted"/>
<organism evidence="1 2">
    <name type="scientific">Aeromonas phage phiAS7</name>
    <dbReference type="NCBI Taxonomy" id="1141132"/>
    <lineage>
        <taxon>Viruses</taxon>
        <taxon>Duplodnaviria</taxon>
        <taxon>Heunggongvirae</taxon>
        <taxon>Uroviricota</taxon>
        <taxon>Caudoviricetes</taxon>
        <taxon>Autographivirales</taxon>
        <taxon>Autonotataviridae</taxon>
        <taxon>Aerosvirus</taxon>
        <taxon>Aerosvirus AS7</taxon>
    </lineage>
</organism>
<dbReference type="RefSeq" id="YP_007007781.1">
    <property type="nucleotide sequence ID" value="NC_019528.1"/>
</dbReference>
<protein>
    <submittedName>
        <fullName evidence="1">Uncharacterized protein</fullName>
    </submittedName>
</protein>
<sequence>MFYMMYLAMSYILMRLDAAISRQGKRVLALVDKEGKVRDRAYAARRRGEKAEQAALELAASIEKMGHQIAESGRARQGELLRKATAIDLERKGVTHMQNHMAQMRNTMLDSKNLAKATSPMALRIDRIKSKLKFWEK</sequence>
<keyword evidence="2" id="KW-1185">Reference proteome</keyword>
<gene>
    <name evidence="1" type="ORF">phiAS7_00009</name>
</gene>
<evidence type="ECO:0000313" key="2">
    <source>
        <dbReference type="Proteomes" id="UP000007167"/>
    </source>
</evidence>
<dbReference type="EMBL" id="JN651747">
    <property type="protein sequence ID" value="AEZ65034.1"/>
    <property type="molecule type" value="Genomic_DNA"/>
</dbReference>